<comment type="function">
    <text evidence="12">Catalyzes the interconversion of L-alanine and D-alanine. May also act on other amino acids.</text>
</comment>
<evidence type="ECO:0000256" key="3">
    <source>
        <dbReference type="ARBA" id="ARBA00022679"/>
    </source>
</evidence>
<evidence type="ECO:0000256" key="8">
    <source>
        <dbReference type="ARBA" id="ARBA00023098"/>
    </source>
</evidence>
<dbReference type="PROSITE" id="PS00395">
    <property type="entry name" value="ALANINE_RACEMASE"/>
    <property type="match status" value="1"/>
</dbReference>
<dbReference type="HAMAP" id="MF_00101">
    <property type="entry name" value="AcpS"/>
    <property type="match status" value="1"/>
</dbReference>
<evidence type="ECO:0000256" key="2">
    <source>
        <dbReference type="ARBA" id="ARBA00022516"/>
    </source>
</evidence>
<keyword evidence="7 12" id="KW-0663">Pyridoxal phosphate</keyword>
<dbReference type="EC" id="2.7.8.7" evidence="11"/>
<comment type="caution">
    <text evidence="16">The sequence shown here is derived from an EMBL/GenBank/DDBJ whole genome shotgun (WGS) entry which is preliminary data.</text>
</comment>
<dbReference type="Gene3D" id="3.20.20.10">
    <property type="entry name" value="Alanine racemase"/>
    <property type="match status" value="1"/>
</dbReference>
<keyword evidence="17" id="KW-1185">Reference proteome</keyword>
<evidence type="ECO:0000256" key="11">
    <source>
        <dbReference type="HAMAP-Rule" id="MF_00101"/>
    </source>
</evidence>
<feature type="active site" description="Proton acceptor; specific for L-alanine" evidence="12">
    <location>
        <position position="391"/>
    </location>
</feature>
<keyword evidence="2 11" id="KW-0444">Lipid biosynthesis</keyword>
<dbReference type="HAMAP" id="MF_01201">
    <property type="entry name" value="Ala_racemase"/>
    <property type="match status" value="1"/>
</dbReference>
<dbReference type="InterPro" id="IPR029066">
    <property type="entry name" value="PLP-binding_barrel"/>
</dbReference>
<dbReference type="InterPro" id="IPR009006">
    <property type="entry name" value="Ala_racemase/Decarboxylase_C"/>
</dbReference>
<dbReference type="GO" id="GO:0030170">
    <property type="term" value="F:pyridoxal phosphate binding"/>
    <property type="evidence" value="ECO:0007669"/>
    <property type="project" value="UniProtKB-UniRule"/>
</dbReference>
<dbReference type="Proteomes" id="UP000051673">
    <property type="component" value="Unassembled WGS sequence"/>
</dbReference>
<dbReference type="NCBIfam" id="TIGR00492">
    <property type="entry name" value="alr"/>
    <property type="match status" value="1"/>
</dbReference>
<feature type="binding site" evidence="11">
    <location>
        <position position="58"/>
    </location>
    <ligand>
        <name>Mg(2+)</name>
        <dbReference type="ChEBI" id="CHEBI:18420"/>
    </ligand>
</feature>
<dbReference type="PANTHER" id="PTHR30511:SF0">
    <property type="entry name" value="ALANINE RACEMASE, CATABOLIC-RELATED"/>
    <property type="match status" value="1"/>
</dbReference>
<evidence type="ECO:0000256" key="6">
    <source>
        <dbReference type="ARBA" id="ARBA00022842"/>
    </source>
</evidence>
<dbReference type="InterPro" id="IPR020622">
    <property type="entry name" value="Ala_racemase_pyridoxalP-BS"/>
</dbReference>
<dbReference type="CDD" id="cd00430">
    <property type="entry name" value="PLPDE_III_AR"/>
    <property type="match status" value="1"/>
</dbReference>
<dbReference type="GO" id="GO:0030632">
    <property type="term" value="P:D-alanine biosynthetic process"/>
    <property type="evidence" value="ECO:0007669"/>
    <property type="project" value="UniProtKB-UniRule"/>
</dbReference>
<dbReference type="GO" id="GO:0008784">
    <property type="term" value="F:alanine racemase activity"/>
    <property type="evidence" value="ECO:0007669"/>
    <property type="project" value="UniProtKB-UniRule"/>
</dbReference>
<dbReference type="Gene3D" id="2.40.37.10">
    <property type="entry name" value="Lyase, Ornithine Decarboxylase, Chain A, domain 1"/>
    <property type="match status" value="1"/>
</dbReference>
<evidence type="ECO:0000256" key="5">
    <source>
        <dbReference type="ARBA" id="ARBA00022832"/>
    </source>
</evidence>
<feature type="binding site" evidence="11">
    <location>
        <position position="8"/>
    </location>
    <ligand>
        <name>Mg(2+)</name>
        <dbReference type="ChEBI" id="CHEBI:18420"/>
    </ligand>
</feature>
<dbReference type="SUPFAM" id="SSF51419">
    <property type="entry name" value="PLP-binding barrel"/>
    <property type="match status" value="1"/>
</dbReference>
<dbReference type="EC" id="5.1.1.1" evidence="12"/>
<dbReference type="AlphaFoldDB" id="A0A0R2JJG9"/>
<dbReference type="Pfam" id="PF01648">
    <property type="entry name" value="ACPS"/>
    <property type="match status" value="1"/>
</dbReference>
<comment type="subcellular location">
    <subcellularLocation>
        <location evidence="11">Cytoplasm</location>
    </subcellularLocation>
</comment>
<dbReference type="InterPro" id="IPR037143">
    <property type="entry name" value="4-PPantetheinyl_Trfase_dom_sf"/>
</dbReference>
<dbReference type="PATRIC" id="fig|1620.3.peg.1755"/>
<keyword evidence="6 11" id="KW-0460">Magnesium</keyword>
<comment type="cofactor">
    <cofactor evidence="11">
        <name>Mg(2+)</name>
        <dbReference type="ChEBI" id="CHEBI:18420"/>
    </cofactor>
</comment>
<dbReference type="PANTHER" id="PTHR30511">
    <property type="entry name" value="ALANINE RACEMASE"/>
    <property type="match status" value="1"/>
</dbReference>
<reference evidence="16 17" key="1">
    <citation type="journal article" date="2015" name="Genome Announc.">
        <title>Expanding the biotechnology potential of lactobacilli through comparative genomics of 213 strains and associated genera.</title>
        <authorList>
            <person name="Sun Z."/>
            <person name="Harris H.M."/>
            <person name="McCann A."/>
            <person name="Guo C."/>
            <person name="Argimon S."/>
            <person name="Zhang W."/>
            <person name="Yang X."/>
            <person name="Jeffery I.B."/>
            <person name="Cooney J.C."/>
            <person name="Kagawa T.F."/>
            <person name="Liu W."/>
            <person name="Song Y."/>
            <person name="Salvetti E."/>
            <person name="Wrobel A."/>
            <person name="Rasinkangas P."/>
            <person name="Parkhill J."/>
            <person name="Rea M.C."/>
            <person name="O'Sullivan O."/>
            <person name="Ritari J."/>
            <person name="Douillard F.P."/>
            <person name="Paul Ross R."/>
            <person name="Yang R."/>
            <person name="Briner A.E."/>
            <person name="Felis G.E."/>
            <person name="de Vos W.M."/>
            <person name="Barrangou R."/>
            <person name="Klaenhammer T.R."/>
            <person name="Caufield P.W."/>
            <person name="Cui Y."/>
            <person name="Zhang H."/>
            <person name="O'Toole P.W."/>
        </authorList>
    </citation>
    <scope>NUCLEOTIDE SEQUENCE [LARGE SCALE GENOMIC DNA]</scope>
    <source>
        <strain evidence="16 17">DSM 20014</strain>
    </source>
</reference>
<proteinExistence type="inferred from homology"/>
<dbReference type="GO" id="GO:0008897">
    <property type="term" value="F:holo-[acyl-carrier-protein] synthase activity"/>
    <property type="evidence" value="ECO:0007669"/>
    <property type="project" value="UniProtKB-UniRule"/>
</dbReference>
<name>A0A0R2JJG9_9LACO</name>
<sequence length="497" mass="54149">MIIGIGTDVQTISAMAQTASRTPRTIDAILTEKERQIFDQRKGKHQIEFLAGRFSIKEAFSKALGTGISRGVGFLDIEVLVGANGEPILTKAPLNEGVQAHLSISHTGDLVHSLVVLEQDMTSNHMNQPIAKHRPAWIEVSAEALKHNIAYIKALTQTKKVCAVVKANAYGHGLEVVVPVLQAQGVDAFAVATMDEGIWLRDFGVTQPILILGVTPAHYIDTVAEYDLTPVVPSLEWLESALNVLPHGDTLKLSVAVDSGMGRIGIRDHAELAAVVALIASRSDLTFESIWTHFATADTTNVDYFEQQLQNWHDLVDDQAIPESTWRHLANSGTSLWHELPSHDMIRLGAGMYGFDPSQGDLPNRDLMPVMSVKAELVHVKEVPAGSSISYGATYTTTEKEWIGTLPIGYADGYPRAMQGMTGLLPDGRRVEVIGRIAMDQCMVRLPEALPVGTVVTLLGQVQDEKITLNDMATQAGTIPYEMATSMAQRLPRQLVD</sequence>
<feature type="binding site" evidence="12 14">
    <location>
        <position position="439"/>
    </location>
    <ligand>
        <name>substrate</name>
    </ligand>
</feature>
<dbReference type="InterPro" id="IPR000821">
    <property type="entry name" value="Ala_racemase"/>
</dbReference>
<dbReference type="RefSeq" id="WP_057786919.1">
    <property type="nucleotide sequence ID" value="NZ_JQCD01000021.1"/>
</dbReference>
<dbReference type="InterPro" id="IPR002582">
    <property type="entry name" value="ACPS"/>
</dbReference>
<dbReference type="InterPro" id="IPR008278">
    <property type="entry name" value="4-PPantetheinyl_Trfase_dom"/>
</dbReference>
<evidence type="ECO:0000256" key="1">
    <source>
        <dbReference type="ARBA" id="ARBA00001933"/>
    </source>
</evidence>
<keyword evidence="5 11" id="KW-0276">Fatty acid metabolism</keyword>
<feature type="active site" description="Proton acceptor; specific for D-alanine" evidence="12">
    <location>
        <position position="166"/>
    </location>
</feature>
<dbReference type="SUPFAM" id="SSF56214">
    <property type="entry name" value="4'-phosphopantetheinyl transferase"/>
    <property type="match status" value="1"/>
</dbReference>
<evidence type="ECO:0000256" key="9">
    <source>
        <dbReference type="ARBA" id="ARBA00023160"/>
    </source>
</evidence>
<comment type="catalytic activity">
    <reaction evidence="11">
        <text>apo-[ACP] + CoA = holo-[ACP] + adenosine 3',5'-bisphosphate + H(+)</text>
        <dbReference type="Rhea" id="RHEA:12068"/>
        <dbReference type="Rhea" id="RHEA-COMP:9685"/>
        <dbReference type="Rhea" id="RHEA-COMP:9690"/>
        <dbReference type="ChEBI" id="CHEBI:15378"/>
        <dbReference type="ChEBI" id="CHEBI:29999"/>
        <dbReference type="ChEBI" id="CHEBI:57287"/>
        <dbReference type="ChEBI" id="CHEBI:58343"/>
        <dbReference type="ChEBI" id="CHEBI:64479"/>
        <dbReference type="EC" id="2.7.8.7"/>
    </reaction>
</comment>
<dbReference type="Pfam" id="PF00842">
    <property type="entry name" value="Ala_racemase_C"/>
    <property type="match status" value="1"/>
</dbReference>
<dbReference type="EMBL" id="JQCD01000021">
    <property type="protein sequence ID" value="KRN77361.1"/>
    <property type="molecule type" value="Genomic_DNA"/>
</dbReference>
<organism evidence="16 17">
    <name type="scientific">Weissella minor</name>
    <dbReference type="NCBI Taxonomy" id="1620"/>
    <lineage>
        <taxon>Bacteria</taxon>
        <taxon>Bacillati</taxon>
        <taxon>Bacillota</taxon>
        <taxon>Bacilli</taxon>
        <taxon>Lactobacillales</taxon>
        <taxon>Lactobacillaceae</taxon>
        <taxon>Weissella</taxon>
    </lineage>
</organism>
<evidence type="ECO:0000256" key="14">
    <source>
        <dbReference type="PIRSR" id="PIRSR600821-52"/>
    </source>
</evidence>
<feature type="domain" description="Alanine racemase C-terminal" evidence="15">
    <location>
        <begin position="370"/>
        <end position="496"/>
    </location>
</feature>
<keyword evidence="9 11" id="KW-0275">Fatty acid biosynthesis</keyword>
<evidence type="ECO:0000313" key="17">
    <source>
        <dbReference type="Proteomes" id="UP000051673"/>
    </source>
</evidence>
<dbReference type="GO" id="GO:0005829">
    <property type="term" value="C:cytosol"/>
    <property type="evidence" value="ECO:0007669"/>
    <property type="project" value="TreeGrafter"/>
</dbReference>
<dbReference type="STRING" id="1620.IV67_GL001719"/>
<dbReference type="InterPro" id="IPR001608">
    <property type="entry name" value="Ala_racemase_N"/>
</dbReference>
<evidence type="ECO:0000259" key="15">
    <source>
        <dbReference type="SMART" id="SM01005"/>
    </source>
</evidence>
<feature type="modified residue" description="N6-(pyridoxal phosphate)lysine" evidence="12 13">
    <location>
        <position position="166"/>
    </location>
</feature>
<evidence type="ECO:0000256" key="12">
    <source>
        <dbReference type="HAMAP-Rule" id="MF_01201"/>
    </source>
</evidence>
<comment type="pathway">
    <text evidence="12">Amino-acid biosynthesis; D-alanine biosynthesis; D-alanine from L-alanine: step 1/1.</text>
</comment>
<dbReference type="InterPro" id="IPR011079">
    <property type="entry name" value="Ala_racemase_C"/>
</dbReference>
<keyword evidence="3 11" id="KW-0808">Transferase</keyword>
<feature type="binding site" evidence="12 14">
    <location>
        <position position="263"/>
    </location>
    <ligand>
        <name>substrate</name>
    </ligand>
</feature>
<dbReference type="SMART" id="SM01005">
    <property type="entry name" value="Ala_racemase_C"/>
    <property type="match status" value="1"/>
</dbReference>
<comment type="similarity">
    <text evidence="11">Belongs to the P-Pant transferase superfamily. AcpS family.</text>
</comment>
<comment type="catalytic activity">
    <reaction evidence="12">
        <text>L-alanine = D-alanine</text>
        <dbReference type="Rhea" id="RHEA:20249"/>
        <dbReference type="ChEBI" id="CHEBI:57416"/>
        <dbReference type="ChEBI" id="CHEBI:57972"/>
        <dbReference type="EC" id="5.1.1.1"/>
    </reaction>
</comment>
<gene>
    <name evidence="11" type="primary">acpS</name>
    <name evidence="16" type="ORF">IV67_GL001719</name>
</gene>
<keyword evidence="11" id="KW-0963">Cytoplasm</keyword>
<dbReference type="GO" id="GO:0000287">
    <property type="term" value="F:magnesium ion binding"/>
    <property type="evidence" value="ECO:0007669"/>
    <property type="project" value="UniProtKB-UniRule"/>
</dbReference>
<dbReference type="OrthoDB" id="9813814at2"/>
<keyword evidence="10 12" id="KW-0413">Isomerase</keyword>
<evidence type="ECO:0000256" key="10">
    <source>
        <dbReference type="ARBA" id="ARBA00023235"/>
    </source>
</evidence>
<accession>A0A0R2JJG9</accession>
<protein>
    <recommendedName>
        <fullName evidence="11 12">Multifunctional fusion protein</fullName>
    </recommendedName>
    <domain>
        <recommendedName>
            <fullName evidence="11">Holo-[acyl-carrier-protein] synthase</fullName>
            <shortName evidence="11">Holo-ACP synthase</shortName>
            <ecNumber evidence="11">2.7.8.7</ecNumber>
        </recommendedName>
        <alternativeName>
            <fullName evidence="11">4'-phosphopantetheinyl transferase AcpS</fullName>
        </alternativeName>
    </domain>
    <domain>
        <recommendedName>
            <fullName evidence="12">Alanine racemase</fullName>
            <ecNumber evidence="12">5.1.1.1</ecNumber>
        </recommendedName>
    </domain>
</protein>
<keyword evidence="8 11" id="KW-0443">Lipid metabolism</keyword>
<evidence type="ECO:0000256" key="13">
    <source>
        <dbReference type="PIRSR" id="PIRSR600821-50"/>
    </source>
</evidence>
<dbReference type="Gene3D" id="3.90.470.20">
    <property type="entry name" value="4'-phosphopantetheinyl transferase domain"/>
    <property type="match status" value="1"/>
</dbReference>
<dbReference type="UniPathway" id="UPA00042">
    <property type="reaction ID" value="UER00497"/>
</dbReference>
<evidence type="ECO:0000313" key="16">
    <source>
        <dbReference type="EMBL" id="KRN77361.1"/>
    </source>
</evidence>
<comment type="function">
    <text evidence="11">Transfers the 4'-phosphopantetheine moiety from coenzyme A to a Ser of acyl-carrier-protein.</text>
</comment>
<evidence type="ECO:0000256" key="4">
    <source>
        <dbReference type="ARBA" id="ARBA00022723"/>
    </source>
</evidence>
<comment type="similarity">
    <text evidence="12">Belongs to the alanine racemase family.</text>
</comment>
<dbReference type="GO" id="GO:0009252">
    <property type="term" value="P:peptidoglycan biosynthetic process"/>
    <property type="evidence" value="ECO:0007669"/>
    <property type="project" value="TreeGrafter"/>
</dbReference>
<dbReference type="GO" id="GO:0006633">
    <property type="term" value="P:fatty acid biosynthetic process"/>
    <property type="evidence" value="ECO:0007669"/>
    <property type="project" value="UniProtKB-UniRule"/>
</dbReference>
<evidence type="ECO:0000256" key="7">
    <source>
        <dbReference type="ARBA" id="ARBA00022898"/>
    </source>
</evidence>
<dbReference type="NCBIfam" id="TIGR00516">
    <property type="entry name" value="acpS"/>
    <property type="match status" value="1"/>
</dbReference>
<dbReference type="Pfam" id="PF01168">
    <property type="entry name" value="Ala_racemase_N"/>
    <property type="match status" value="1"/>
</dbReference>
<keyword evidence="4 11" id="KW-0479">Metal-binding</keyword>
<dbReference type="InterPro" id="IPR004568">
    <property type="entry name" value="Ppantetheine-prot_Trfase_dom"/>
</dbReference>
<dbReference type="FunFam" id="3.20.20.10:FF:000002">
    <property type="entry name" value="Alanine racemase"/>
    <property type="match status" value="1"/>
</dbReference>
<dbReference type="NCBIfam" id="TIGR00556">
    <property type="entry name" value="pantethn_trn"/>
    <property type="match status" value="1"/>
</dbReference>
<comment type="cofactor">
    <cofactor evidence="1 12 13">
        <name>pyridoxal 5'-phosphate</name>
        <dbReference type="ChEBI" id="CHEBI:597326"/>
    </cofactor>
</comment>
<dbReference type="PRINTS" id="PR00992">
    <property type="entry name" value="ALARACEMASE"/>
</dbReference>
<dbReference type="SUPFAM" id="SSF50621">
    <property type="entry name" value="Alanine racemase C-terminal domain-like"/>
    <property type="match status" value="1"/>
</dbReference>